<comment type="similarity">
    <text evidence="1">Belongs to the universal ribosomal protein uL3 family.</text>
</comment>
<dbReference type="EMBL" id="JAOYFB010000002">
    <property type="protein sequence ID" value="KAK4008118.1"/>
    <property type="molecule type" value="Genomic_DNA"/>
</dbReference>
<dbReference type="Gene3D" id="4.10.960.10">
    <property type="entry name" value="Ribosomal protein L3, domain 3"/>
    <property type="match status" value="1"/>
</dbReference>
<comment type="caution">
    <text evidence="4">The sequence shown here is derived from an EMBL/GenBank/DDBJ whole genome shotgun (WGS) entry which is preliminary data.</text>
</comment>
<accession>A0ABQ9Z5D5</accession>
<evidence type="ECO:0000256" key="2">
    <source>
        <dbReference type="ARBA" id="ARBA00022980"/>
    </source>
</evidence>
<keyword evidence="3" id="KW-0687">Ribonucleoprotein</keyword>
<dbReference type="InterPro" id="IPR009000">
    <property type="entry name" value="Transl_B-barrel_sf"/>
</dbReference>
<dbReference type="InterPro" id="IPR000597">
    <property type="entry name" value="Ribosomal_uL3"/>
</dbReference>
<protein>
    <submittedName>
        <fullName evidence="4">Uncharacterized protein</fullName>
    </submittedName>
</protein>
<proteinExistence type="inferred from homology"/>
<dbReference type="InterPro" id="IPR044892">
    <property type="entry name" value="Ribosomal_L3_dom_3_arc_sf"/>
</dbReference>
<keyword evidence="2" id="KW-0689">Ribosomal protein</keyword>
<dbReference type="Gene3D" id="2.40.30.10">
    <property type="entry name" value="Translation factors"/>
    <property type="match status" value="1"/>
</dbReference>
<evidence type="ECO:0000256" key="1">
    <source>
        <dbReference type="ARBA" id="ARBA00006540"/>
    </source>
</evidence>
<keyword evidence="5" id="KW-1185">Reference proteome</keyword>
<dbReference type="Pfam" id="PF00297">
    <property type="entry name" value="Ribosomal_L3"/>
    <property type="match status" value="1"/>
</dbReference>
<reference evidence="4 5" key="1">
    <citation type="journal article" date="2023" name="Nucleic Acids Res.">
        <title>The hologenome of Daphnia magna reveals possible DNA methylation and microbiome-mediated evolution of the host genome.</title>
        <authorList>
            <person name="Chaturvedi A."/>
            <person name="Li X."/>
            <person name="Dhandapani V."/>
            <person name="Marshall H."/>
            <person name="Kissane S."/>
            <person name="Cuenca-Cambronero M."/>
            <person name="Asole G."/>
            <person name="Calvet F."/>
            <person name="Ruiz-Romero M."/>
            <person name="Marangio P."/>
            <person name="Guigo R."/>
            <person name="Rago D."/>
            <person name="Mirbahai L."/>
            <person name="Eastwood N."/>
            <person name="Colbourne J.K."/>
            <person name="Zhou J."/>
            <person name="Mallon E."/>
            <person name="Orsini L."/>
        </authorList>
    </citation>
    <scope>NUCLEOTIDE SEQUENCE [LARGE SCALE GENOMIC DNA]</scope>
    <source>
        <strain evidence="4">LRV0_1</strain>
    </source>
</reference>
<evidence type="ECO:0000256" key="3">
    <source>
        <dbReference type="ARBA" id="ARBA00023274"/>
    </source>
</evidence>
<dbReference type="SUPFAM" id="SSF50447">
    <property type="entry name" value="Translation proteins"/>
    <property type="match status" value="1"/>
</dbReference>
<evidence type="ECO:0000313" key="5">
    <source>
        <dbReference type="Proteomes" id="UP001234178"/>
    </source>
</evidence>
<gene>
    <name evidence="4" type="ORF">OUZ56_013272</name>
</gene>
<name>A0ABQ9Z5D5_9CRUS</name>
<dbReference type="Proteomes" id="UP001234178">
    <property type="component" value="Unassembled WGS sequence"/>
</dbReference>
<dbReference type="InterPro" id="IPR045077">
    <property type="entry name" value="L3_arc_euk"/>
</dbReference>
<sequence>MASTTHIVCECDKPGYNEKEDEQYGKVDWVREYLEKAVLITSSFAQDGIIDVIGVNKEKGFKGVTSRWHTRKLPRKTHKGLREVASIGAWHPSCVQYCCPRRSEGVPSLHRNEQDLPHWKRNSYAKGQCYQEQCVTRFAMSWSRVRNVLLSKRSSSSLGILSPLRSEKRFTALERIYTWKGKVIKNNASTEYDLTDKFITPVDGFSTMAKSMTSLW</sequence>
<organism evidence="4 5">
    <name type="scientific">Daphnia magna</name>
    <dbReference type="NCBI Taxonomy" id="35525"/>
    <lineage>
        <taxon>Eukaryota</taxon>
        <taxon>Metazoa</taxon>
        <taxon>Ecdysozoa</taxon>
        <taxon>Arthropoda</taxon>
        <taxon>Crustacea</taxon>
        <taxon>Branchiopoda</taxon>
        <taxon>Diplostraca</taxon>
        <taxon>Cladocera</taxon>
        <taxon>Anomopoda</taxon>
        <taxon>Daphniidae</taxon>
        <taxon>Daphnia</taxon>
    </lineage>
</organism>
<evidence type="ECO:0000313" key="4">
    <source>
        <dbReference type="EMBL" id="KAK4008118.1"/>
    </source>
</evidence>
<dbReference type="PANTHER" id="PTHR11363:SF5">
    <property type="entry name" value="LARGE RIBOSOMAL SUBUNIT PROTEIN UL3"/>
    <property type="match status" value="1"/>
</dbReference>
<dbReference type="PANTHER" id="PTHR11363">
    <property type="entry name" value="60S RIBOSOMAL PROTEIN L3-RELATED"/>
    <property type="match status" value="1"/>
</dbReference>